<sequence>MGTETSIKELLDDYTQAVEQHHTKVHSRLDSMRATETELCRRMDNDPTWCHLSLYLASKNKIKHLMALPCGVDNFDGWMEQQAESFVNLLISSLPKNRDTVYRLYLEALDSGDYSALESAFREHNLEDSPLAILTAINKKLSNNGIHRLNWVIGAHLIGMTNAAKSHYKQFFLDDLFPKAEFRNHLTEAIKKQAIRSDSASKGEKGRTKRYEKTNEVKAHILEIYSRCSFKSLHHASVELTEEAQTFALSIGDTSFRNSSNVQRRLYRWLREHNQKVAR</sequence>
<protein>
    <submittedName>
        <fullName evidence="1">Uncharacterized protein</fullName>
    </submittedName>
</protein>
<gene>
    <name evidence="1" type="ORF">SAMN04488540_11721</name>
</gene>
<dbReference type="EMBL" id="FNEM01000017">
    <property type="protein sequence ID" value="SDJ99903.1"/>
    <property type="molecule type" value="Genomic_DNA"/>
</dbReference>
<dbReference type="RefSeq" id="WP_090367278.1">
    <property type="nucleotide sequence ID" value="NZ_FNEM01000017.1"/>
</dbReference>
<reference evidence="2" key="1">
    <citation type="submission" date="2016-10" db="EMBL/GenBank/DDBJ databases">
        <authorList>
            <person name="Varghese N."/>
            <person name="Submissions S."/>
        </authorList>
    </citation>
    <scope>NUCLEOTIDE SEQUENCE [LARGE SCALE GENOMIC DNA]</scope>
    <source>
        <strain evidence="2">DSM 23317</strain>
    </source>
</reference>
<dbReference type="Proteomes" id="UP000199527">
    <property type="component" value="Unassembled WGS sequence"/>
</dbReference>
<keyword evidence="2" id="KW-1185">Reference proteome</keyword>
<organism evidence="1 2">
    <name type="scientific">Ferrimonas sediminum</name>
    <dbReference type="NCBI Taxonomy" id="718193"/>
    <lineage>
        <taxon>Bacteria</taxon>
        <taxon>Pseudomonadati</taxon>
        <taxon>Pseudomonadota</taxon>
        <taxon>Gammaproteobacteria</taxon>
        <taxon>Alteromonadales</taxon>
        <taxon>Ferrimonadaceae</taxon>
        <taxon>Ferrimonas</taxon>
    </lineage>
</organism>
<proteinExistence type="predicted"/>
<name>A0A1G8YB60_9GAMM</name>
<dbReference type="AlphaFoldDB" id="A0A1G8YB60"/>
<evidence type="ECO:0000313" key="1">
    <source>
        <dbReference type="EMBL" id="SDJ99903.1"/>
    </source>
</evidence>
<evidence type="ECO:0000313" key="2">
    <source>
        <dbReference type="Proteomes" id="UP000199527"/>
    </source>
</evidence>
<accession>A0A1G8YB60</accession>